<dbReference type="InterPro" id="IPR003477">
    <property type="entry name" value="PemK-like"/>
</dbReference>
<organism evidence="1">
    <name type="scientific">Rhodopseudomonas palustris (strain BisB18)</name>
    <dbReference type="NCBI Taxonomy" id="316056"/>
    <lineage>
        <taxon>Bacteria</taxon>
        <taxon>Pseudomonadati</taxon>
        <taxon>Pseudomonadota</taxon>
        <taxon>Alphaproteobacteria</taxon>
        <taxon>Hyphomicrobiales</taxon>
        <taxon>Nitrobacteraceae</taxon>
        <taxon>Rhodopseudomonas</taxon>
    </lineage>
</organism>
<dbReference type="GO" id="GO:0003677">
    <property type="term" value="F:DNA binding"/>
    <property type="evidence" value="ECO:0007669"/>
    <property type="project" value="InterPro"/>
</dbReference>
<dbReference type="SUPFAM" id="SSF50118">
    <property type="entry name" value="Cell growth inhibitor/plasmid maintenance toxic component"/>
    <property type="match status" value="1"/>
</dbReference>
<dbReference type="KEGG" id="rpc:RPC_4772"/>
<dbReference type="EMBL" id="CP000301">
    <property type="protein sequence ID" value="ABD90294.1"/>
    <property type="molecule type" value="Genomic_DNA"/>
</dbReference>
<dbReference type="PANTHER" id="PTHR33988">
    <property type="entry name" value="ENDORIBONUCLEASE MAZF-RELATED"/>
    <property type="match status" value="1"/>
</dbReference>
<proteinExistence type="predicted"/>
<dbReference type="GO" id="GO:0016075">
    <property type="term" value="P:rRNA catabolic process"/>
    <property type="evidence" value="ECO:0007669"/>
    <property type="project" value="TreeGrafter"/>
</dbReference>
<accession>Q20X42</accession>
<dbReference type="GO" id="GO:0004521">
    <property type="term" value="F:RNA endonuclease activity"/>
    <property type="evidence" value="ECO:0007669"/>
    <property type="project" value="TreeGrafter"/>
</dbReference>
<dbReference type="InterPro" id="IPR011067">
    <property type="entry name" value="Plasmid_toxin/cell-grow_inhib"/>
</dbReference>
<sequence>MQGDFGKPRPAVVVQADAFADIPSLAVLPLTTELRDVPALRIPIEPDPSNSLMQTSQVMVDKITAVALRRVSRRIGRLSDAEMTAVNRALAIFLGFV</sequence>
<dbReference type="STRING" id="316056.RPC_4772"/>
<dbReference type="HOGENOM" id="CLU_121823_3_2_5"/>
<name>Q20X42_RHOPB</name>
<evidence type="ECO:0000313" key="1">
    <source>
        <dbReference type="EMBL" id="ABD90294.1"/>
    </source>
</evidence>
<gene>
    <name evidence="1" type="ordered locus">RPC_4772</name>
</gene>
<dbReference type="Pfam" id="PF02452">
    <property type="entry name" value="PemK_toxin"/>
    <property type="match status" value="1"/>
</dbReference>
<dbReference type="AlphaFoldDB" id="Q20X42"/>
<dbReference type="GO" id="GO:0006402">
    <property type="term" value="P:mRNA catabolic process"/>
    <property type="evidence" value="ECO:0007669"/>
    <property type="project" value="TreeGrafter"/>
</dbReference>
<dbReference type="eggNOG" id="COG2337">
    <property type="taxonomic scope" value="Bacteria"/>
</dbReference>
<protein>
    <submittedName>
        <fullName evidence="1">Transcriptional modulator of MazE/toxin, MazF</fullName>
    </submittedName>
</protein>
<dbReference type="Gene3D" id="2.30.30.110">
    <property type="match status" value="1"/>
</dbReference>
<dbReference type="PANTHER" id="PTHR33988:SF2">
    <property type="entry name" value="ENDORIBONUCLEASE MAZF"/>
    <property type="match status" value="1"/>
</dbReference>
<reference evidence="1" key="1">
    <citation type="submission" date="2006-03" db="EMBL/GenBank/DDBJ databases">
        <title>Complete sequence of Rhodopseudomonas palustris BisB18.</title>
        <authorList>
            <consortium name="US DOE Joint Genome Institute"/>
            <person name="Copeland A."/>
            <person name="Lucas S."/>
            <person name="Lapidus A."/>
            <person name="Barry K."/>
            <person name="Detter J.C."/>
            <person name="Glavina del Rio T."/>
            <person name="Hammon N."/>
            <person name="Israni S."/>
            <person name="Dalin E."/>
            <person name="Tice H."/>
            <person name="Pitluck S."/>
            <person name="Chain P."/>
            <person name="Malfatti S."/>
            <person name="Shin M."/>
            <person name="Vergez L."/>
            <person name="Schmutz J."/>
            <person name="Larimer F."/>
            <person name="Land M."/>
            <person name="Hauser L."/>
            <person name="Pelletier D.A."/>
            <person name="Kyrpides N."/>
            <person name="Anderson I."/>
            <person name="Oda Y."/>
            <person name="Harwood C.S."/>
            <person name="Richardson P."/>
        </authorList>
    </citation>
    <scope>NUCLEOTIDE SEQUENCE [LARGE SCALE GENOMIC DNA]</scope>
    <source>
        <strain evidence="1">BisB18</strain>
    </source>
</reference>